<dbReference type="Proteomes" id="UP001165489">
    <property type="component" value="Unassembled WGS sequence"/>
</dbReference>
<gene>
    <name evidence="2" type="ORF">MM239_04530</name>
</gene>
<comment type="caution">
    <text evidence="2">The sequence shown here is derived from an EMBL/GenBank/DDBJ whole genome shotgun (WGS) entry which is preliminary data.</text>
</comment>
<proteinExistence type="predicted"/>
<dbReference type="Pfam" id="PF00535">
    <property type="entry name" value="Glycos_transf_2"/>
    <property type="match status" value="1"/>
</dbReference>
<dbReference type="SUPFAM" id="SSF53448">
    <property type="entry name" value="Nucleotide-diphospho-sugar transferases"/>
    <property type="match status" value="1"/>
</dbReference>
<dbReference type="PANTHER" id="PTHR22916:SF3">
    <property type="entry name" value="UDP-GLCNAC:BETAGAL BETA-1,3-N-ACETYLGLUCOSAMINYLTRANSFERASE-LIKE PROTEIN 1"/>
    <property type="match status" value="1"/>
</dbReference>
<sequence>MPKFTVIIPTFNRSYCISNAINSVLNQTFDDYELIVIDDGSTDNTKEVVLSQLSAKYYYQENKGVSAARNYGAALAQGDWLVFLDSDDELIFNTLTLLGNSIDPIHNVIKGSYRILRKNRRSLVNHEAFIPGTFTIKRDFFQSLNGYDENIKYAENTELFFRVKQNAGQIKYLSEILVNYHASEHGGSKNRKQQTNALLFILEKHQEFLTNHVKFLYNQIIGVNYLRAGLLKKGRTFLIKALFYKPFKLKTYLRLLIGCSRKLSQYVYRNHNNQA</sequence>
<dbReference type="InterPro" id="IPR029044">
    <property type="entry name" value="Nucleotide-diphossugar_trans"/>
</dbReference>
<evidence type="ECO:0000313" key="3">
    <source>
        <dbReference type="Proteomes" id="UP001165489"/>
    </source>
</evidence>
<evidence type="ECO:0000259" key="1">
    <source>
        <dbReference type="Pfam" id="PF00535"/>
    </source>
</evidence>
<reference evidence="2" key="1">
    <citation type="submission" date="2022-03" db="EMBL/GenBank/DDBJ databases">
        <title>De novo assembled genomes of Belliella spp. (Cyclobacteriaceae) strains.</title>
        <authorList>
            <person name="Szabo A."/>
            <person name="Korponai K."/>
            <person name="Felfoldi T."/>
        </authorList>
    </citation>
    <scope>NUCLEOTIDE SEQUENCE</scope>
    <source>
        <strain evidence="2">DSM 111904</strain>
    </source>
</reference>
<feature type="domain" description="Glycosyltransferase 2-like" evidence="1">
    <location>
        <begin position="5"/>
        <end position="145"/>
    </location>
</feature>
<keyword evidence="3" id="KW-1185">Reference proteome</keyword>
<dbReference type="Gene3D" id="3.90.550.10">
    <property type="entry name" value="Spore Coat Polysaccharide Biosynthesis Protein SpsA, Chain A"/>
    <property type="match status" value="1"/>
</dbReference>
<organism evidence="2 3">
    <name type="scientific">Belliella filtrata</name>
    <dbReference type="NCBI Taxonomy" id="2923435"/>
    <lineage>
        <taxon>Bacteria</taxon>
        <taxon>Pseudomonadati</taxon>
        <taxon>Bacteroidota</taxon>
        <taxon>Cytophagia</taxon>
        <taxon>Cytophagales</taxon>
        <taxon>Cyclobacteriaceae</taxon>
        <taxon>Belliella</taxon>
    </lineage>
</organism>
<dbReference type="CDD" id="cd00761">
    <property type="entry name" value="Glyco_tranf_GTA_type"/>
    <property type="match status" value="1"/>
</dbReference>
<accession>A0ABS9UWV4</accession>
<dbReference type="InterPro" id="IPR001173">
    <property type="entry name" value="Glyco_trans_2-like"/>
</dbReference>
<dbReference type="EMBL" id="JAKZGP010000007">
    <property type="protein sequence ID" value="MCH7408650.1"/>
    <property type="molecule type" value="Genomic_DNA"/>
</dbReference>
<dbReference type="PANTHER" id="PTHR22916">
    <property type="entry name" value="GLYCOSYLTRANSFERASE"/>
    <property type="match status" value="1"/>
</dbReference>
<dbReference type="RefSeq" id="WP_241346972.1">
    <property type="nucleotide sequence ID" value="NZ_JAKZGP010000007.1"/>
</dbReference>
<evidence type="ECO:0000313" key="2">
    <source>
        <dbReference type="EMBL" id="MCH7408650.1"/>
    </source>
</evidence>
<protein>
    <submittedName>
        <fullName evidence="2">Glycosyltransferase family 2 protein</fullName>
    </submittedName>
</protein>
<name>A0ABS9UWV4_9BACT</name>